<evidence type="ECO:0000313" key="7">
    <source>
        <dbReference type="EMBL" id="RXW22995.1"/>
    </source>
</evidence>
<keyword evidence="4 6" id="KW-0472">Membrane</keyword>
<dbReference type="Pfam" id="PF07690">
    <property type="entry name" value="MFS_1"/>
    <property type="match status" value="1"/>
</dbReference>
<protein>
    <recommendedName>
        <fullName evidence="9">MFS general substrate transporter</fullName>
    </recommendedName>
</protein>
<feature type="transmembrane region" description="Helical" evidence="6">
    <location>
        <begin position="90"/>
        <end position="110"/>
    </location>
</feature>
<sequence>MSIEISHEKKDHDGDKTDEKTEQIELSPAAASDSSISMPEGGYKLYRRRFAGIVGFVLLNIVAAMAWTWFGPISNQTAAEFNITLDQVNWLGNVMAVLYLPTAFLIPGIVTRWGIRRCTEIGAAALILASWLRYAGTAKSLSHQGSYALLFFGQIFAAIAQPMYQTLGTKYSETWFDMRGRTTATMIIAISNPIGGALGQLLSPMFANTRQSLLILGCITSGIAPCFLLVGNAPPTPPTYAASKPPGSLRSLLFAMAGKPPNRDAAMSVRERLDFLIITIVFGILVGATTCFSILTNQILEPMGYSSDESGFMGACLLLTGVVAAIVTAPLFDRVFTYHLALTAKICAPATAIGWFSLIWAVKPNNSPGLFVVMTIIGVGSLPLLPVALELACEVTRNAHASSAILWSIGNVVSIVFVLSQQALRAGPDAQPPLNMKRALIFNGVFCMVAAATVLLLKGEQNRKKVDEEKRDLALSTLNPQPS</sequence>
<evidence type="ECO:0000313" key="8">
    <source>
        <dbReference type="Proteomes" id="UP000290288"/>
    </source>
</evidence>
<evidence type="ECO:0000256" key="5">
    <source>
        <dbReference type="SAM" id="MobiDB-lite"/>
    </source>
</evidence>
<reference evidence="7 8" key="1">
    <citation type="submission" date="2019-01" db="EMBL/GenBank/DDBJ databases">
        <title>Draft genome sequence of Psathyrella aberdarensis IHI B618.</title>
        <authorList>
            <person name="Buettner E."/>
            <person name="Kellner H."/>
        </authorList>
    </citation>
    <scope>NUCLEOTIDE SEQUENCE [LARGE SCALE GENOMIC DNA]</scope>
    <source>
        <strain evidence="7 8">IHI B618</strain>
    </source>
</reference>
<comment type="caution">
    <text evidence="7">The sequence shown here is derived from an EMBL/GenBank/DDBJ whole genome shotgun (WGS) entry which is preliminary data.</text>
</comment>
<feature type="transmembrane region" description="Helical" evidence="6">
    <location>
        <begin position="401"/>
        <end position="419"/>
    </location>
</feature>
<gene>
    <name evidence="7" type="ORF">EST38_g2878</name>
</gene>
<organism evidence="7 8">
    <name type="scientific">Candolleomyces aberdarensis</name>
    <dbReference type="NCBI Taxonomy" id="2316362"/>
    <lineage>
        <taxon>Eukaryota</taxon>
        <taxon>Fungi</taxon>
        <taxon>Dikarya</taxon>
        <taxon>Basidiomycota</taxon>
        <taxon>Agaricomycotina</taxon>
        <taxon>Agaricomycetes</taxon>
        <taxon>Agaricomycetidae</taxon>
        <taxon>Agaricales</taxon>
        <taxon>Agaricineae</taxon>
        <taxon>Psathyrellaceae</taxon>
        <taxon>Candolleomyces</taxon>
    </lineage>
</organism>
<evidence type="ECO:0000256" key="2">
    <source>
        <dbReference type="ARBA" id="ARBA00022692"/>
    </source>
</evidence>
<dbReference type="SUPFAM" id="SSF103473">
    <property type="entry name" value="MFS general substrate transporter"/>
    <property type="match status" value="1"/>
</dbReference>
<dbReference type="OrthoDB" id="422206at2759"/>
<evidence type="ECO:0000256" key="3">
    <source>
        <dbReference type="ARBA" id="ARBA00022989"/>
    </source>
</evidence>
<comment type="subcellular location">
    <subcellularLocation>
        <location evidence="1">Membrane</location>
        <topology evidence="1">Multi-pass membrane protein</topology>
    </subcellularLocation>
</comment>
<dbReference type="EMBL" id="SDEE01000055">
    <property type="protein sequence ID" value="RXW22995.1"/>
    <property type="molecule type" value="Genomic_DNA"/>
</dbReference>
<evidence type="ECO:0008006" key="9">
    <source>
        <dbReference type="Google" id="ProtNLM"/>
    </source>
</evidence>
<keyword evidence="3 6" id="KW-1133">Transmembrane helix</keyword>
<proteinExistence type="predicted"/>
<feature type="transmembrane region" description="Helical" evidence="6">
    <location>
        <begin position="275"/>
        <end position="300"/>
    </location>
</feature>
<keyword evidence="2 6" id="KW-0812">Transmembrane</keyword>
<dbReference type="InterPro" id="IPR036259">
    <property type="entry name" value="MFS_trans_sf"/>
</dbReference>
<accession>A0A4Q2DVN5</accession>
<feature type="transmembrane region" description="Helical" evidence="6">
    <location>
        <begin position="185"/>
        <end position="207"/>
    </location>
</feature>
<feature type="transmembrane region" description="Helical" evidence="6">
    <location>
        <begin position="368"/>
        <end position="389"/>
    </location>
</feature>
<dbReference type="InterPro" id="IPR011701">
    <property type="entry name" value="MFS"/>
</dbReference>
<dbReference type="GO" id="GO:0022857">
    <property type="term" value="F:transmembrane transporter activity"/>
    <property type="evidence" value="ECO:0007669"/>
    <property type="project" value="InterPro"/>
</dbReference>
<evidence type="ECO:0000256" key="1">
    <source>
        <dbReference type="ARBA" id="ARBA00004141"/>
    </source>
</evidence>
<feature type="transmembrane region" description="Helical" evidence="6">
    <location>
        <begin position="146"/>
        <end position="164"/>
    </location>
</feature>
<feature type="region of interest" description="Disordered" evidence="5">
    <location>
        <begin position="1"/>
        <end position="34"/>
    </location>
</feature>
<feature type="transmembrane region" description="Helical" evidence="6">
    <location>
        <begin position="312"/>
        <end position="332"/>
    </location>
</feature>
<dbReference type="GO" id="GO:0016020">
    <property type="term" value="C:membrane"/>
    <property type="evidence" value="ECO:0007669"/>
    <property type="project" value="UniProtKB-SubCell"/>
</dbReference>
<keyword evidence="8" id="KW-1185">Reference proteome</keyword>
<feature type="transmembrane region" description="Helical" evidence="6">
    <location>
        <begin position="50"/>
        <end position="70"/>
    </location>
</feature>
<dbReference type="Gene3D" id="1.20.1250.20">
    <property type="entry name" value="MFS general substrate transporter like domains"/>
    <property type="match status" value="2"/>
</dbReference>
<evidence type="ECO:0000256" key="6">
    <source>
        <dbReference type="SAM" id="Phobius"/>
    </source>
</evidence>
<evidence type="ECO:0000256" key="4">
    <source>
        <dbReference type="ARBA" id="ARBA00023136"/>
    </source>
</evidence>
<feature type="compositionally biased region" description="Basic and acidic residues" evidence="5">
    <location>
        <begin position="1"/>
        <end position="23"/>
    </location>
</feature>
<dbReference type="Proteomes" id="UP000290288">
    <property type="component" value="Unassembled WGS sequence"/>
</dbReference>
<dbReference type="AlphaFoldDB" id="A0A4Q2DVN5"/>
<name>A0A4Q2DVN5_9AGAR</name>
<feature type="transmembrane region" description="Helical" evidence="6">
    <location>
        <begin position="439"/>
        <end position="457"/>
    </location>
</feature>
<dbReference type="PANTHER" id="PTHR10924">
    <property type="entry name" value="MAJOR FACILITATOR SUPERFAMILY PROTEIN-RELATED"/>
    <property type="match status" value="1"/>
</dbReference>
<dbReference type="PANTHER" id="PTHR10924:SF6">
    <property type="entry name" value="SOLUTE CARRIER FAMILY 49 MEMBER A3"/>
    <property type="match status" value="1"/>
</dbReference>
<feature type="transmembrane region" description="Helical" evidence="6">
    <location>
        <begin position="213"/>
        <end position="230"/>
    </location>
</feature>
<dbReference type="InterPro" id="IPR049680">
    <property type="entry name" value="FLVCR1-2_SLC49-like"/>
</dbReference>